<organism evidence="2 3">
    <name type="scientific">Oryzias javanicus</name>
    <name type="common">Javanese ricefish</name>
    <name type="synonym">Aplocheilus javanicus</name>
    <dbReference type="NCBI Taxonomy" id="123683"/>
    <lineage>
        <taxon>Eukaryota</taxon>
        <taxon>Metazoa</taxon>
        <taxon>Chordata</taxon>
        <taxon>Craniata</taxon>
        <taxon>Vertebrata</taxon>
        <taxon>Euteleostomi</taxon>
        <taxon>Actinopterygii</taxon>
        <taxon>Neopterygii</taxon>
        <taxon>Teleostei</taxon>
        <taxon>Neoteleostei</taxon>
        <taxon>Acanthomorphata</taxon>
        <taxon>Ovalentaria</taxon>
        <taxon>Atherinomorphae</taxon>
        <taxon>Beloniformes</taxon>
        <taxon>Adrianichthyidae</taxon>
        <taxon>Oryziinae</taxon>
        <taxon>Oryzias</taxon>
    </lineage>
</organism>
<dbReference type="AlphaFoldDB" id="A0A437DN99"/>
<feature type="transmembrane region" description="Helical" evidence="1">
    <location>
        <begin position="166"/>
        <end position="184"/>
    </location>
</feature>
<proteinExistence type="predicted"/>
<feature type="transmembrane region" description="Helical" evidence="1">
    <location>
        <begin position="62"/>
        <end position="81"/>
    </location>
</feature>
<keyword evidence="3" id="KW-1185">Reference proteome</keyword>
<feature type="transmembrane region" description="Helical" evidence="1">
    <location>
        <begin position="138"/>
        <end position="159"/>
    </location>
</feature>
<name>A0A437DN99_ORYJA</name>
<dbReference type="EMBL" id="CM012437">
    <property type="protein sequence ID" value="RVE76411.1"/>
    <property type="molecule type" value="Genomic_DNA"/>
</dbReference>
<evidence type="ECO:0000313" key="3">
    <source>
        <dbReference type="Proteomes" id="UP000283210"/>
    </source>
</evidence>
<accession>A0A437DN99</accession>
<evidence type="ECO:0000313" key="2">
    <source>
        <dbReference type="EMBL" id="RVE76411.1"/>
    </source>
</evidence>
<protein>
    <submittedName>
        <fullName evidence="2">Uncharacterized protein</fullName>
    </submittedName>
</protein>
<keyword evidence="1" id="KW-0812">Transmembrane</keyword>
<sequence>MKDPGLITFIVPPFKQVELIFLNSLGSSAHSCFKSKAKKTRGSWYHLHRAGLYFRICGLPDLWQTMRGFLIISLGLLFLWLQRADQSDDKGNIHEKGTLGDLMLSLLLSPLSLYSWVASILVRFMISIPALAVSALHNSILLIFAGPWCVASICISLLLTCLQVTLYLLHMALVVGAVVVVLTLTRSNSTDGETVREITSDEAAMRLQQWRLEHQMKPRRSYWRVAKQG</sequence>
<keyword evidence="1" id="KW-1133">Transmembrane helix</keyword>
<evidence type="ECO:0000256" key="1">
    <source>
        <dbReference type="SAM" id="Phobius"/>
    </source>
</evidence>
<dbReference type="OrthoDB" id="10528976at2759"/>
<reference evidence="2 3" key="2">
    <citation type="submission" date="2019-01" db="EMBL/GenBank/DDBJ databases">
        <title>A chromosome length genome reference of the Java medaka (oryzias javanicus).</title>
        <authorList>
            <person name="Herpin A."/>
            <person name="Takehana Y."/>
            <person name="Naruse K."/>
            <person name="Ansai S."/>
            <person name="Kawaguchi M."/>
        </authorList>
    </citation>
    <scope>NUCLEOTIDE SEQUENCE [LARGE SCALE GENOMIC DNA]</scope>
    <source>
        <strain evidence="2">RS831</strain>
        <tissue evidence="2">Whole body</tissue>
    </source>
</reference>
<reference evidence="2 3" key="1">
    <citation type="submission" date="2018-11" db="EMBL/GenBank/DDBJ databases">
        <authorList>
            <person name="Lopez-Roques C."/>
            <person name="Donnadieu C."/>
            <person name="Bouchez O."/>
            <person name="Klopp C."/>
            <person name="Cabau C."/>
            <person name="Zahm M."/>
        </authorList>
    </citation>
    <scope>NUCLEOTIDE SEQUENCE [LARGE SCALE GENOMIC DNA]</scope>
    <source>
        <strain evidence="2">RS831</strain>
        <tissue evidence="2">Whole body</tissue>
    </source>
</reference>
<gene>
    <name evidence="2" type="ORF">OJAV_G00007280</name>
</gene>
<feature type="transmembrane region" description="Helical" evidence="1">
    <location>
        <begin position="102"/>
        <end position="126"/>
    </location>
</feature>
<dbReference type="Proteomes" id="UP000283210">
    <property type="component" value="Chromosome 1"/>
</dbReference>
<keyword evidence="1" id="KW-0472">Membrane</keyword>